<name>A0A2M7TBF7_9ACTN</name>
<protein>
    <recommendedName>
        <fullName evidence="7">DUF86 domain-containing protein</fullName>
    </recommendedName>
</protein>
<evidence type="ECO:0000256" key="3">
    <source>
        <dbReference type="ARBA" id="ARBA00022801"/>
    </source>
</evidence>
<dbReference type="InterPro" id="IPR008201">
    <property type="entry name" value="HepT-like"/>
</dbReference>
<comment type="similarity">
    <text evidence="4">Belongs to the HepT RNase toxin family.</text>
</comment>
<keyword evidence="3" id="KW-0378">Hydrolase</keyword>
<keyword evidence="1" id="KW-1277">Toxin-antitoxin system</keyword>
<dbReference type="Gene3D" id="1.20.120.580">
    <property type="entry name" value="bsu32300-like"/>
    <property type="match status" value="1"/>
</dbReference>
<evidence type="ECO:0000313" key="6">
    <source>
        <dbReference type="Proteomes" id="UP000230956"/>
    </source>
</evidence>
<evidence type="ECO:0000313" key="5">
    <source>
        <dbReference type="EMBL" id="PIZ42481.1"/>
    </source>
</evidence>
<evidence type="ECO:0000256" key="1">
    <source>
        <dbReference type="ARBA" id="ARBA00022649"/>
    </source>
</evidence>
<dbReference type="InterPro" id="IPR052379">
    <property type="entry name" value="Type_VII_TA_RNase"/>
</dbReference>
<accession>A0A2M7TBF7</accession>
<dbReference type="Pfam" id="PF01934">
    <property type="entry name" value="HepT-like"/>
    <property type="match status" value="1"/>
</dbReference>
<dbReference type="PANTHER" id="PTHR33397:SF3">
    <property type="entry name" value="MRNA NUCLEASE HEPT"/>
    <property type="match status" value="1"/>
</dbReference>
<dbReference type="InterPro" id="IPR037038">
    <property type="entry name" value="HepT-like_sf"/>
</dbReference>
<sequence>MKRFDPDIIEKKIALIRGYLDDLKQVEGLSIEEYKSDIFRKRGIEKTLINIVQAAVDINNYLLVKLAKIAPIDNYDSFVKLGEQGMVPMEFASRIAPSSGLRSRLVHEYDKIDDAIAHMSIKDALGQYPQYIEHVLDFLKRQELG</sequence>
<evidence type="ECO:0000256" key="2">
    <source>
        <dbReference type="ARBA" id="ARBA00022722"/>
    </source>
</evidence>
<dbReference type="AlphaFoldDB" id="A0A2M7TBF7"/>
<dbReference type="EMBL" id="PFNG01000012">
    <property type="protein sequence ID" value="PIZ42481.1"/>
    <property type="molecule type" value="Genomic_DNA"/>
</dbReference>
<dbReference type="GO" id="GO:0016787">
    <property type="term" value="F:hydrolase activity"/>
    <property type="evidence" value="ECO:0007669"/>
    <property type="project" value="UniProtKB-KW"/>
</dbReference>
<evidence type="ECO:0000256" key="4">
    <source>
        <dbReference type="ARBA" id="ARBA00024207"/>
    </source>
</evidence>
<organism evidence="5 6">
    <name type="scientific">Candidatus Aquicultor secundus</name>
    <dbReference type="NCBI Taxonomy" id="1973895"/>
    <lineage>
        <taxon>Bacteria</taxon>
        <taxon>Bacillati</taxon>
        <taxon>Actinomycetota</taxon>
        <taxon>Candidatus Aquicultoria</taxon>
        <taxon>Candidatus Aquicultorales</taxon>
        <taxon>Candidatus Aquicultoraceae</taxon>
        <taxon>Candidatus Aquicultor</taxon>
    </lineage>
</organism>
<keyword evidence="2" id="KW-0540">Nuclease</keyword>
<dbReference type="NCBIfam" id="NF047751">
    <property type="entry name" value="HepT_toxin"/>
    <property type="match status" value="1"/>
</dbReference>
<gene>
    <name evidence="5" type="ORF">COY37_00350</name>
</gene>
<proteinExistence type="inferred from homology"/>
<reference evidence="6" key="1">
    <citation type="submission" date="2017-09" db="EMBL/GenBank/DDBJ databases">
        <title>Depth-based differentiation of microbial function through sediment-hosted aquifers and enrichment of novel symbionts in the deep terrestrial subsurface.</title>
        <authorList>
            <person name="Probst A.J."/>
            <person name="Ladd B."/>
            <person name="Jarett J.K."/>
            <person name="Geller-Mcgrath D.E."/>
            <person name="Sieber C.M.K."/>
            <person name="Emerson J.B."/>
            <person name="Anantharaman K."/>
            <person name="Thomas B.C."/>
            <person name="Malmstrom R."/>
            <person name="Stieglmeier M."/>
            <person name="Klingl A."/>
            <person name="Woyke T."/>
            <person name="Ryan C.M."/>
            <person name="Banfield J.F."/>
        </authorList>
    </citation>
    <scope>NUCLEOTIDE SEQUENCE [LARGE SCALE GENOMIC DNA]</scope>
</reference>
<evidence type="ECO:0008006" key="7">
    <source>
        <dbReference type="Google" id="ProtNLM"/>
    </source>
</evidence>
<dbReference type="RefSeq" id="WP_286975457.1">
    <property type="nucleotide sequence ID" value="NZ_PFNG01000012.1"/>
</dbReference>
<dbReference type="Proteomes" id="UP000230956">
    <property type="component" value="Unassembled WGS sequence"/>
</dbReference>
<dbReference type="GO" id="GO:0004540">
    <property type="term" value="F:RNA nuclease activity"/>
    <property type="evidence" value="ECO:0007669"/>
    <property type="project" value="InterPro"/>
</dbReference>
<comment type="caution">
    <text evidence="5">The sequence shown here is derived from an EMBL/GenBank/DDBJ whole genome shotgun (WGS) entry which is preliminary data.</text>
</comment>
<dbReference type="PANTHER" id="PTHR33397">
    <property type="entry name" value="UPF0331 PROTEIN YUTE"/>
    <property type="match status" value="1"/>
</dbReference>
<dbReference type="GO" id="GO:0110001">
    <property type="term" value="C:toxin-antitoxin complex"/>
    <property type="evidence" value="ECO:0007669"/>
    <property type="project" value="InterPro"/>
</dbReference>